<feature type="transmembrane region" description="Helical" evidence="6">
    <location>
        <begin position="356"/>
        <end position="382"/>
    </location>
</feature>
<comment type="similarity">
    <text evidence="2 6">Belongs to the pecanex family.</text>
</comment>
<feature type="compositionally biased region" description="Polar residues" evidence="7">
    <location>
        <begin position="963"/>
        <end position="975"/>
    </location>
</feature>
<dbReference type="EMBL" id="JAINUF010000015">
    <property type="protein sequence ID" value="KAJ8341295.1"/>
    <property type="molecule type" value="Genomic_DNA"/>
</dbReference>
<evidence type="ECO:0000256" key="1">
    <source>
        <dbReference type="ARBA" id="ARBA00004141"/>
    </source>
</evidence>
<evidence type="ECO:0000313" key="10">
    <source>
        <dbReference type="Proteomes" id="UP001152622"/>
    </source>
</evidence>
<feature type="transmembrane region" description="Helical" evidence="6">
    <location>
        <begin position="473"/>
        <end position="494"/>
    </location>
</feature>
<name>A0A9Q1II20_SYNKA</name>
<keyword evidence="4 6" id="KW-1133">Transmembrane helix</keyword>
<organism evidence="9 10">
    <name type="scientific">Synaphobranchus kaupii</name>
    <name type="common">Kaup's arrowtooth eel</name>
    <dbReference type="NCBI Taxonomy" id="118154"/>
    <lineage>
        <taxon>Eukaryota</taxon>
        <taxon>Metazoa</taxon>
        <taxon>Chordata</taxon>
        <taxon>Craniata</taxon>
        <taxon>Vertebrata</taxon>
        <taxon>Euteleostomi</taxon>
        <taxon>Actinopterygii</taxon>
        <taxon>Neopterygii</taxon>
        <taxon>Teleostei</taxon>
        <taxon>Anguilliformes</taxon>
        <taxon>Synaphobranchidae</taxon>
        <taxon>Synaphobranchus</taxon>
    </lineage>
</organism>
<feature type="transmembrane region" description="Helical" evidence="6">
    <location>
        <begin position="248"/>
        <end position="271"/>
    </location>
</feature>
<gene>
    <name evidence="9" type="ORF">SKAU_G00335860</name>
</gene>
<proteinExistence type="inferred from homology"/>
<keyword evidence="10" id="KW-1185">Reference proteome</keyword>
<dbReference type="PANTHER" id="PTHR12372:SF6">
    <property type="entry name" value="PECANEX-LIKE PROTEIN 4"/>
    <property type="match status" value="1"/>
</dbReference>
<feature type="transmembrane region" description="Helical" evidence="6">
    <location>
        <begin position="684"/>
        <end position="710"/>
    </location>
</feature>
<feature type="domain" description="Pecanex C-terminal" evidence="8">
    <location>
        <begin position="1127"/>
        <end position="1295"/>
    </location>
</feature>
<feature type="transmembrane region" description="Helical" evidence="6">
    <location>
        <begin position="283"/>
        <end position="304"/>
    </location>
</feature>
<comment type="subcellular location">
    <subcellularLocation>
        <location evidence="1 6">Membrane</location>
        <topology evidence="1 6">Multi-pass membrane protein</topology>
    </subcellularLocation>
</comment>
<dbReference type="Proteomes" id="UP001152622">
    <property type="component" value="Chromosome 15"/>
</dbReference>
<evidence type="ECO:0000313" key="9">
    <source>
        <dbReference type="EMBL" id="KAJ8341295.1"/>
    </source>
</evidence>
<evidence type="ECO:0000256" key="4">
    <source>
        <dbReference type="ARBA" id="ARBA00022989"/>
    </source>
</evidence>
<protein>
    <recommendedName>
        <fullName evidence="6">Pecanex-like protein</fullName>
    </recommendedName>
</protein>
<feature type="region of interest" description="Disordered" evidence="7">
    <location>
        <begin position="946"/>
        <end position="975"/>
    </location>
</feature>
<feature type="transmembrane region" description="Helical" evidence="6">
    <location>
        <begin position="500"/>
        <end position="522"/>
    </location>
</feature>
<keyword evidence="5 6" id="KW-0472">Membrane</keyword>
<dbReference type="PANTHER" id="PTHR12372">
    <property type="entry name" value="PECANEX"/>
    <property type="match status" value="1"/>
</dbReference>
<sequence length="1303" mass="143992">MLTSVDQTNLHGHKAFMAQAWSIYRKKEPCFSWLSVCIRVRTTCLSGKVMCARIKRTGTRTQLVQGGSVEKQRILITTENRDHGSEIQNPKIERLFKCNTFGDHYKTIRMWKISVSDVPAVYNQPLGMTRTPPRTVLGGPRFKLGYCAPPYIYVNQIVLFLTPWVFGGVGTLLYQLQLLEDYYAAVLSGGLMLGAAVVVQALARCAMRQTVTVERLHTPNILADEEEVEFTSCTSSETIKFIIPGKKFVLNTVLHTVLAGALCGLGTWYLLLNRLTTLYSSTGVAVLIFVLSWVTLCIGEYSLIINTAPETATFQAQDTYEITPLTRPLYIFAFIAVDLAQRFAGPVPELQQTNQVLHVLFLFLPLLWALGMLSPLDALLLWGMEQVLVFGLGGSPMSTNVRLLGMFAVSVCVPVSVFFIPSTLGVVLFTVAMGFLLSLDLSQMGALLRPCGTRGGRSEPSRRLGWGLGGKELLFYLSLLLAAMAEAGLLHHFLPPPLNWTTGAQAVVSYLLIALFALSWALREMQGVYLLGGVFHNPLYPKETTSVRVFKQQSRGLQVAGMVRRVLVNLVSPFAMIAFLAVDGSLQRLHTASLCMGFTRAFRTVWQSTEDSLLQMVVVAVVRLAARGMRLLWWDSLGTGVQLLLVSLISDRLEQFATKLKFALTVLVTSWTEKKQRRQSAGTLLALNGVLFPLLLSFLVLSAVLSAPLLPLFTLPVFLVGFPRPQRSWPGPVGTACSCPDSVYYQQMSGSLACAISTAFARGALGSPKPGSHFLGRFQDRVVWILVLERGFGYCSLNIKGLELQETSCHTAEARRVDEVFEVAFESPEGLGRGTAFNLHWGNVLTPCAALPVRVYSDARSVLTGIIDSHDNLRQLKDDFLKVLVWVLLQHCVKRRKTFAGSAGEEGRKSQSARTQTCTEVNVVTSKSSSLKLRRESPSLNSFADWSDEDDLFGPQPGRRTAAQVNAGSQGSRTALQTGPSLPGSVEMDSLFGDVALSALRPLQPLGLGLPAVDKGRGPEAPGFPGATLPRLNFSSRHSELLNLPSGWRTAPLPVPRLQQARQFFPEEWFRFALGRMELAAQGECPQEVVEALRVDEALRDLHAQVALSCFISLGAESTVTSPSYVYRVYCGDVPWTEGLDWLSTNAELFQLTLKAFRYSFKLLFDQASLGPVESPEELLSTLEDYERDWYIGLVSERGWQEAVLQEKPYLFSLGHDLTMGTYTGRMLTLQEMLVQVGRLNREGVRGQWANLSWELLYATNDDEERYSIQAHPVLLRNLTVQAADPPLGYPIYSSAPLHLPCL</sequence>
<evidence type="ECO:0000259" key="8">
    <source>
        <dbReference type="Pfam" id="PF05041"/>
    </source>
</evidence>
<dbReference type="OrthoDB" id="5979286at2759"/>
<feature type="transmembrane region" description="Helical" evidence="6">
    <location>
        <begin position="182"/>
        <end position="203"/>
    </location>
</feature>
<feature type="transmembrane region" description="Helical" evidence="6">
    <location>
        <begin position="426"/>
        <end position="452"/>
    </location>
</feature>
<accession>A0A9Q1II20</accession>
<evidence type="ECO:0000256" key="2">
    <source>
        <dbReference type="ARBA" id="ARBA00010170"/>
    </source>
</evidence>
<evidence type="ECO:0000256" key="6">
    <source>
        <dbReference type="RuleBase" id="RU367089"/>
    </source>
</evidence>
<reference evidence="9" key="1">
    <citation type="journal article" date="2023" name="Science">
        <title>Genome structures resolve the early diversification of teleost fishes.</title>
        <authorList>
            <person name="Parey E."/>
            <person name="Louis A."/>
            <person name="Montfort J."/>
            <person name="Bouchez O."/>
            <person name="Roques C."/>
            <person name="Iampietro C."/>
            <person name="Lluch J."/>
            <person name="Castinel A."/>
            <person name="Donnadieu C."/>
            <person name="Desvignes T."/>
            <person name="Floi Bucao C."/>
            <person name="Jouanno E."/>
            <person name="Wen M."/>
            <person name="Mejri S."/>
            <person name="Dirks R."/>
            <person name="Jansen H."/>
            <person name="Henkel C."/>
            <person name="Chen W.J."/>
            <person name="Zahm M."/>
            <person name="Cabau C."/>
            <person name="Klopp C."/>
            <person name="Thompson A.W."/>
            <person name="Robinson-Rechavi M."/>
            <person name="Braasch I."/>
            <person name="Lecointre G."/>
            <person name="Bobe J."/>
            <person name="Postlethwait J.H."/>
            <person name="Berthelot C."/>
            <person name="Roest Crollius H."/>
            <person name="Guiguen Y."/>
        </authorList>
    </citation>
    <scope>NUCLEOTIDE SEQUENCE</scope>
    <source>
        <strain evidence="9">WJC10195</strain>
    </source>
</reference>
<comment type="caution">
    <text evidence="9">The sequence shown here is derived from an EMBL/GenBank/DDBJ whole genome shotgun (WGS) entry which is preliminary data.</text>
</comment>
<evidence type="ECO:0000256" key="5">
    <source>
        <dbReference type="ARBA" id="ARBA00023136"/>
    </source>
</evidence>
<evidence type="ECO:0000256" key="3">
    <source>
        <dbReference type="ARBA" id="ARBA00022692"/>
    </source>
</evidence>
<evidence type="ECO:0000256" key="7">
    <source>
        <dbReference type="SAM" id="MobiDB-lite"/>
    </source>
</evidence>
<keyword evidence="3 6" id="KW-0812">Transmembrane</keyword>
<dbReference type="InterPro" id="IPR039797">
    <property type="entry name" value="Pecanex"/>
</dbReference>
<feature type="transmembrane region" description="Helical" evidence="6">
    <location>
        <begin position="151"/>
        <end position="176"/>
    </location>
</feature>
<dbReference type="GO" id="GO:0016020">
    <property type="term" value="C:membrane"/>
    <property type="evidence" value="ECO:0007669"/>
    <property type="project" value="UniProtKB-SubCell"/>
</dbReference>
<dbReference type="InterPro" id="IPR007735">
    <property type="entry name" value="Pecanex_C"/>
</dbReference>
<dbReference type="Pfam" id="PF05041">
    <property type="entry name" value="Pecanex_C"/>
    <property type="match status" value="1"/>
</dbReference>